<evidence type="ECO:0000256" key="2">
    <source>
        <dbReference type="ARBA" id="ARBA00023125"/>
    </source>
</evidence>
<organism evidence="6 7">
    <name type="scientific">Nocardia yunnanensis</name>
    <dbReference type="NCBI Taxonomy" id="2382165"/>
    <lineage>
        <taxon>Bacteria</taxon>
        <taxon>Bacillati</taxon>
        <taxon>Actinomycetota</taxon>
        <taxon>Actinomycetes</taxon>
        <taxon>Mycobacteriales</taxon>
        <taxon>Nocardiaceae</taxon>
        <taxon>Nocardia</taxon>
    </lineage>
</organism>
<dbReference type="InterPro" id="IPR014710">
    <property type="entry name" value="RmlC-like_jellyroll"/>
</dbReference>
<feature type="region of interest" description="Disordered" evidence="4">
    <location>
        <begin position="37"/>
        <end position="59"/>
    </location>
</feature>
<evidence type="ECO:0000313" key="7">
    <source>
        <dbReference type="Proteomes" id="UP000267164"/>
    </source>
</evidence>
<dbReference type="CDD" id="cd00038">
    <property type="entry name" value="CAP_ED"/>
    <property type="match status" value="1"/>
</dbReference>
<dbReference type="SUPFAM" id="SSF46785">
    <property type="entry name" value="Winged helix' DNA-binding domain"/>
    <property type="match status" value="1"/>
</dbReference>
<dbReference type="InterPro" id="IPR018490">
    <property type="entry name" value="cNMP-bd_dom_sf"/>
</dbReference>
<evidence type="ECO:0000259" key="5">
    <source>
        <dbReference type="PROSITE" id="PS50042"/>
    </source>
</evidence>
<dbReference type="Pfam" id="PF00027">
    <property type="entry name" value="cNMP_binding"/>
    <property type="match status" value="1"/>
</dbReference>
<gene>
    <name evidence="6" type="ORF">D7D52_36620</name>
</gene>
<evidence type="ECO:0000256" key="4">
    <source>
        <dbReference type="SAM" id="MobiDB-lite"/>
    </source>
</evidence>
<evidence type="ECO:0000313" key="6">
    <source>
        <dbReference type="EMBL" id="AYF78443.1"/>
    </source>
</evidence>
<dbReference type="SMART" id="SM00100">
    <property type="entry name" value="cNMP"/>
    <property type="match status" value="1"/>
</dbReference>
<dbReference type="AlphaFoldDB" id="A0A386ZM96"/>
<dbReference type="Pfam" id="PF13545">
    <property type="entry name" value="HTH_Crp_2"/>
    <property type="match status" value="1"/>
</dbReference>
<dbReference type="GO" id="GO:0003677">
    <property type="term" value="F:DNA binding"/>
    <property type="evidence" value="ECO:0007669"/>
    <property type="project" value="UniProtKB-KW"/>
</dbReference>
<dbReference type="Gene3D" id="1.10.10.10">
    <property type="entry name" value="Winged helix-like DNA-binding domain superfamily/Winged helix DNA-binding domain"/>
    <property type="match status" value="1"/>
</dbReference>
<keyword evidence="3" id="KW-0804">Transcription</keyword>
<dbReference type="KEGG" id="nyu:D7D52_36620"/>
<dbReference type="SMART" id="SM00419">
    <property type="entry name" value="HTH_CRP"/>
    <property type="match status" value="1"/>
</dbReference>
<evidence type="ECO:0000256" key="3">
    <source>
        <dbReference type="ARBA" id="ARBA00023163"/>
    </source>
</evidence>
<protein>
    <submittedName>
        <fullName evidence="6">Crp/Fnr family transcriptional regulator</fullName>
    </submittedName>
</protein>
<proteinExistence type="predicted"/>
<reference evidence="6 7" key="1">
    <citation type="submission" date="2018-09" db="EMBL/GenBank/DDBJ databases">
        <title>Nocardia yunnanensis sp. nov., an actinomycete isolated from a soil sample.</title>
        <authorList>
            <person name="Zhang J."/>
        </authorList>
    </citation>
    <scope>NUCLEOTIDE SEQUENCE [LARGE SCALE GENOMIC DNA]</scope>
    <source>
        <strain evidence="6 7">CFHS0054</strain>
    </source>
</reference>
<keyword evidence="7" id="KW-1185">Reference proteome</keyword>
<dbReference type="SUPFAM" id="SSF51206">
    <property type="entry name" value="cAMP-binding domain-like"/>
    <property type="match status" value="1"/>
</dbReference>
<name>A0A386ZM96_9NOCA</name>
<dbReference type="Gene3D" id="2.60.120.10">
    <property type="entry name" value="Jelly Rolls"/>
    <property type="match status" value="1"/>
</dbReference>
<dbReference type="OrthoDB" id="41390at2"/>
<dbReference type="Proteomes" id="UP000267164">
    <property type="component" value="Chromosome"/>
</dbReference>
<dbReference type="InterPro" id="IPR012318">
    <property type="entry name" value="HTH_CRP"/>
</dbReference>
<keyword evidence="2" id="KW-0238">DNA-binding</keyword>
<accession>A0A386ZM96</accession>
<sequence>MIIGAPRKRHGCDRSTATGAAELSQIVMSEFLLTPESAPTVEDSGAASPRARSRNMNTPQSGWLDHWPWPERTFMERLSPASRRDLLALGTQRPFQPGEVLSPYGDPANSVYLLRSRDSKVSACAKITGVDGKLLAIRVSGDVIGEIAALEPSSRRSATVTICTAATVHRMPGAEFLRFLDQHPDGWQTLCRTIADRLAWADQRRLDFSDCAVTVRLARLLVEFAESYGRRTTVRPNGNGCDDGSTDAAAWEITIRLNYEELGNLVGARIDAIGLAMREMRDLGLVCLRNRHIVVIDNKGWEKYSVQP</sequence>
<keyword evidence="1" id="KW-0805">Transcription regulation</keyword>
<feature type="domain" description="Cyclic nucleotide-binding" evidence="5">
    <location>
        <begin position="74"/>
        <end position="180"/>
    </location>
</feature>
<dbReference type="InterPro" id="IPR036388">
    <property type="entry name" value="WH-like_DNA-bd_sf"/>
</dbReference>
<dbReference type="EMBL" id="CP032568">
    <property type="protein sequence ID" value="AYF78443.1"/>
    <property type="molecule type" value="Genomic_DNA"/>
</dbReference>
<dbReference type="InterPro" id="IPR000595">
    <property type="entry name" value="cNMP-bd_dom"/>
</dbReference>
<dbReference type="PROSITE" id="PS50042">
    <property type="entry name" value="CNMP_BINDING_3"/>
    <property type="match status" value="1"/>
</dbReference>
<dbReference type="InterPro" id="IPR036390">
    <property type="entry name" value="WH_DNA-bd_sf"/>
</dbReference>
<dbReference type="GO" id="GO:0006355">
    <property type="term" value="P:regulation of DNA-templated transcription"/>
    <property type="evidence" value="ECO:0007669"/>
    <property type="project" value="InterPro"/>
</dbReference>
<evidence type="ECO:0000256" key="1">
    <source>
        <dbReference type="ARBA" id="ARBA00023015"/>
    </source>
</evidence>